<reference evidence="10 11" key="1">
    <citation type="submission" date="2019-07" db="EMBL/GenBank/DDBJ databases">
        <title>Genomics analysis of Aphanomyces spp. identifies a new class of oomycete effector associated with host adaptation.</title>
        <authorList>
            <person name="Gaulin E."/>
        </authorList>
    </citation>
    <scope>NUCLEOTIDE SEQUENCE [LARGE SCALE GENOMIC DNA]</scope>
    <source>
        <strain evidence="10 11">ATCC 201684</strain>
    </source>
</reference>
<keyword evidence="4 7" id="KW-0378">Hydrolase</keyword>
<evidence type="ECO:0000256" key="6">
    <source>
        <dbReference type="ARBA" id="ARBA00023049"/>
    </source>
</evidence>
<evidence type="ECO:0000259" key="8">
    <source>
        <dbReference type="Pfam" id="PF01432"/>
    </source>
</evidence>
<dbReference type="GO" id="GO:0046872">
    <property type="term" value="F:metal ion binding"/>
    <property type="evidence" value="ECO:0007669"/>
    <property type="project" value="UniProtKB-UniRule"/>
</dbReference>
<sequence length="678" mass="75581">MVPPFSKRLITDIVPAIRWTISEYTFDLNAIEDDMASAETDISWVSVMDRLEIIDAPLSLVYHIVLHLCKVVDSPELREAKAEILEEVLVILGRRQQSLDIYKAIKTLQDGPQWSTLTAPQQGILNTALLEAKLGGVALPRADKDRFNAINICLSQLSDSYSKNLMDAIKSSSLLVHERCQLDGLPLSQLALLAQNAQEDGHAGATAANGPWKLSLDELTFTAVLEACSNAATREMLYRARQTKDGLYANESIMKEQQQLQQGRTRLINLGSIANKNITDTVQAQAREISRELHVKCIAKSSVELQELQAFAAAHGQLTPLESWDFHYWARQMRQDKFGIDDEALRAYFPLPTVLTRLFDFVSKVFGLRMERLDGFEQGWHPDVQLYQIRDLETTGEPLIAQLYLDLYSRPLDKQGGAWIDILVTRSTVLRSEKLQAPLPVFALSLNQPPQIAGDLPSLMTFAQVESLFYTVGLVVHSALAQSSLNTLAPLESIGWEAASLTGHLLQNFCYHRETIQTMSSHVETGECLPDKLFDKILAARTFMAASTFVINYHSLGSFRQCLYHTSGPAWDSTPDVAPVLLELGRHKRAWTFYHIFSKSHSSCLDCLLLSEKLAADAFATFQAVKSGNAWMTLGRKFRDTVIAQLGSPLSIVSSVEKFTGRTVSFQGLHKHCGLEST</sequence>
<dbReference type="InterPro" id="IPR045090">
    <property type="entry name" value="Pept_M3A_M3B"/>
</dbReference>
<evidence type="ECO:0000256" key="1">
    <source>
        <dbReference type="ARBA" id="ARBA00006040"/>
    </source>
</evidence>
<dbReference type="Gene3D" id="1.10.1370.40">
    <property type="match status" value="1"/>
</dbReference>
<keyword evidence="11" id="KW-1185">Reference proteome</keyword>
<keyword evidence="5 7" id="KW-0862">Zinc</keyword>
<dbReference type="Pfam" id="PF19310">
    <property type="entry name" value="TOP_N"/>
    <property type="match status" value="1"/>
</dbReference>
<name>A0A6G0XNG4_9STRA</name>
<evidence type="ECO:0000259" key="9">
    <source>
        <dbReference type="Pfam" id="PF19310"/>
    </source>
</evidence>
<organism evidence="10 11">
    <name type="scientific">Aphanomyces euteiches</name>
    <dbReference type="NCBI Taxonomy" id="100861"/>
    <lineage>
        <taxon>Eukaryota</taxon>
        <taxon>Sar</taxon>
        <taxon>Stramenopiles</taxon>
        <taxon>Oomycota</taxon>
        <taxon>Saprolegniomycetes</taxon>
        <taxon>Saprolegniales</taxon>
        <taxon>Verrucalvaceae</taxon>
        <taxon>Aphanomyces</taxon>
    </lineage>
</organism>
<comment type="similarity">
    <text evidence="1 7">Belongs to the peptidase M3 family.</text>
</comment>
<dbReference type="InterPro" id="IPR024079">
    <property type="entry name" value="MetalloPept_cat_dom_sf"/>
</dbReference>
<dbReference type="PANTHER" id="PTHR11804:SF83">
    <property type="entry name" value="LD37516P"/>
    <property type="match status" value="1"/>
</dbReference>
<dbReference type="Pfam" id="PF01432">
    <property type="entry name" value="Peptidase_M3"/>
    <property type="match status" value="1"/>
</dbReference>
<protein>
    <submittedName>
        <fullName evidence="10">Uncharacterized protein</fullName>
    </submittedName>
</protein>
<dbReference type="GO" id="GO:0006518">
    <property type="term" value="P:peptide metabolic process"/>
    <property type="evidence" value="ECO:0007669"/>
    <property type="project" value="TreeGrafter"/>
</dbReference>
<dbReference type="PANTHER" id="PTHR11804">
    <property type="entry name" value="PROTEASE M3 THIMET OLIGOPEPTIDASE-RELATED"/>
    <property type="match status" value="1"/>
</dbReference>
<evidence type="ECO:0000256" key="4">
    <source>
        <dbReference type="ARBA" id="ARBA00022801"/>
    </source>
</evidence>
<dbReference type="AlphaFoldDB" id="A0A6G0XNG4"/>
<dbReference type="SUPFAM" id="SSF55486">
    <property type="entry name" value="Metalloproteases ('zincins'), catalytic domain"/>
    <property type="match status" value="1"/>
</dbReference>
<evidence type="ECO:0000313" key="11">
    <source>
        <dbReference type="Proteomes" id="UP000481153"/>
    </source>
</evidence>
<dbReference type="Gene3D" id="3.40.390.10">
    <property type="entry name" value="Collagenase (Catalytic Domain)"/>
    <property type="match status" value="1"/>
</dbReference>
<dbReference type="InterPro" id="IPR001567">
    <property type="entry name" value="Pept_M3A_M3B_dom"/>
</dbReference>
<evidence type="ECO:0000256" key="3">
    <source>
        <dbReference type="ARBA" id="ARBA00022723"/>
    </source>
</evidence>
<proteinExistence type="inferred from homology"/>
<feature type="domain" description="Peptidase M3A/M3B catalytic" evidence="8">
    <location>
        <begin position="225"/>
        <end position="674"/>
    </location>
</feature>
<comment type="caution">
    <text evidence="10">The sequence shown here is derived from an EMBL/GenBank/DDBJ whole genome shotgun (WGS) entry which is preliminary data.</text>
</comment>
<feature type="domain" description="Oligopeptidase A N-terminal" evidence="9">
    <location>
        <begin position="22"/>
        <end position="141"/>
    </location>
</feature>
<dbReference type="GO" id="GO:0004222">
    <property type="term" value="F:metalloendopeptidase activity"/>
    <property type="evidence" value="ECO:0007669"/>
    <property type="project" value="InterPro"/>
</dbReference>
<evidence type="ECO:0000313" key="10">
    <source>
        <dbReference type="EMBL" id="KAF0741749.1"/>
    </source>
</evidence>
<gene>
    <name evidence="10" type="ORF">Ae201684_003119</name>
</gene>
<keyword evidence="3 7" id="KW-0479">Metal-binding</keyword>
<dbReference type="EMBL" id="VJMJ01000035">
    <property type="protein sequence ID" value="KAF0741749.1"/>
    <property type="molecule type" value="Genomic_DNA"/>
</dbReference>
<dbReference type="InterPro" id="IPR045666">
    <property type="entry name" value="OpdA_N"/>
</dbReference>
<comment type="cofactor">
    <cofactor evidence="7">
        <name>Zn(2+)</name>
        <dbReference type="ChEBI" id="CHEBI:29105"/>
    </cofactor>
    <text evidence="7">Binds 1 zinc ion.</text>
</comment>
<keyword evidence="2 7" id="KW-0645">Protease</keyword>
<dbReference type="InterPro" id="IPR024077">
    <property type="entry name" value="Neurolysin/TOP_dom2"/>
</dbReference>
<dbReference type="Gene3D" id="1.10.1370.10">
    <property type="entry name" value="Neurolysin, domain 3"/>
    <property type="match status" value="1"/>
</dbReference>
<dbReference type="GO" id="GO:0006508">
    <property type="term" value="P:proteolysis"/>
    <property type="evidence" value="ECO:0007669"/>
    <property type="project" value="UniProtKB-KW"/>
</dbReference>
<evidence type="ECO:0000256" key="2">
    <source>
        <dbReference type="ARBA" id="ARBA00022670"/>
    </source>
</evidence>
<dbReference type="VEuPathDB" id="FungiDB:AeMF1_000916"/>
<keyword evidence="6 7" id="KW-0482">Metalloprotease</keyword>
<evidence type="ECO:0000256" key="5">
    <source>
        <dbReference type="ARBA" id="ARBA00022833"/>
    </source>
</evidence>
<evidence type="ECO:0000256" key="7">
    <source>
        <dbReference type="RuleBase" id="RU003435"/>
    </source>
</evidence>
<dbReference type="Proteomes" id="UP000481153">
    <property type="component" value="Unassembled WGS sequence"/>
</dbReference>
<accession>A0A6G0XNG4</accession>